<gene>
    <name evidence="3" type="ORF">FA15DRAFT_424818</name>
</gene>
<dbReference type="AlphaFoldDB" id="A0A5C3L8E5"/>
<keyword evidence="4" id="KW-1185">Reference proteome</keyword>
<name>A0A5C3L8E5_COPMA</name>
<dbReference type="Proteomes" id="UP000307440">
    <property type="component" value="Unassembled WGS sequence"/>
</dbReference>
<evidence type="ECO:0000313" key="4">
    <source>
        <dbReference type="Proteomes" id="UP000307440"/>
    </source>
</evidence>
<feature type="region of interest" description="Disordered" evidence="2">
    <location>
        <begin position="175"/>
        <end position="197"/>
    </location>
</feature>
<evidence type="ECO:0000256" key="1">
    <source>
        <dbReference type="SAM" id="Coils"/>
    </source>
</evidence>
<keyword evidence="1" id="KW-0175">Coiled coil</keyword>
<accession>A0A5C3L8E5</accession>
<feature type="compositionally biased region" description="Polar residues" evidence="2">
    <location>
        <begin position="175"/>
        <end position="185"/>
    </location>
</feature>
<reference evidence="3 4" key="1">
    <citation type="journal article" date="2019" name="Nat. Ecol. Evol.">
        <title>Megaphylogeny resolves global patterns of mushroom evolution.</title>
        <authorList>
            <person name="Varga T."/>
            <person name="Krizsan K."/>
            <person name="Foldi C."/>
            <person name="Dima B."/>
            <person name="Sanchez-Garcia M."/>
            <person name="Sanchez-Ramirez S."/>
            <person name="Szollosi G.J."/>
            <person name="Szarkandi J.G."/>
            <person name="Papp V."/>
            <person name="Albert L."/>
            <person name="Andreopoulos W."/>
            <person name="Angelini C."/>
            <person name="Antonin V."/>
            <person name="Barry K.W."/>
            <person name="Bougher N.L."/>
            <person name="Buchanan P."/>
            <person name="Buyck B."/>
            <person name="Bense V."/>
            <person name="Catcheside P."/>
            <person name="Chovatia M."/>
            <person name="Cooper J."/>
            <person name="Damon W."/>
            <person name="Desjardin D."/>
            <person name="Finy P."/>
            <person name="Geml J."/>
            <person name="Haridas S."/>
            <person name="Hughes K."/>
            <person name="Justo A."/>
            <person name="Karasinski D."/>
            <person name="Kautmanova I."/>
            <person name="Kiss B."/>
            <person name="Kocsube S."/>
            <person name="Kotiranta H."/>
            <person name="LaButti K.M."/>
            <person name="Lechner B.E."/>
            <person name="Liimatainen K."/>
            <person name="Lipzen A."/>
            <person name="Lukacs Z."/>
            <person name="Mihaltcheva S."/>
            <person name="Morgado L.N."/>
            <person name="Niskanen T."/>
            <person name="Noordeloos M.E."/>
            <person name="Ohm R.A."/>
            <person name="Ortiz-Santana B."/>
            <person name="Ovrebo C."/>
            <person name="Racz N."/>
            <person name="Riley R."/>
            <person name="Savchenko A."/>
            <person name="Shiryaev A."/>
            <person name="Soop K."/>
            <person name="Spirin V."/>
            <person name="Szebenyi C."/>
            <person name="Tomsovsky M."/>
            <person name="Tulloss R.E."/>
            <person name="Uehling J."/>
            <person name="Grigoriev I.V."/>
            <person name="Vagvolgyi C."/>
            <person name="Papp T."/>
            <person name="Martin F.M."/>
            <person name="Miettinen O."/>
            <person name="Hibbett D.S."/>
            <person name="Nagy L.G."/>
        </authorList>
    </citation>
    <scope>NUCLEOTIDE SEQUENCE [LARGE SCALE GENOMIC DNA]</scope>
    <source>
        <strain evidence="3 4">CBS 121175</strain>
    </source>
</reference>
<feature type="compositionally biased region" description="Low complexity" evidence="2">
    <location>
        <begin position="250"/>
        <end position="261"/>
    </location>
</feature>
<sequence length="312" mass="34587">MFGGLVHVLPINQKHIDALQKHEFKDIQDVFEEAGLPIRNFIVVTTLWDQLSSSFSFDEAVEREKEIQSGALNELYAGGVTFYRWGMFNLSQESPFPTRQHFVTPLELLSHLVESWALPTLEQPVSVIAPDSPLDDLKARISALEEEEINREHELARVRLEEQLEYLNGARTPDINTYDSASIPGTNAARRGSVGSGNSIYGYASSSRGRSMVRASADYALDRDDSPGQQLLKEDLYKQLRESHGFPAIPSTNASSRSSSPLLPPLPPQVHPKSEVDRSKSSPKSTLSTRANSLEAKLAGEAGYGLCTRYQN</sequence>
<organism evidence="3 4">
    <name type="scientific">Coprinopsis marcescibilis</name>
    <name type="common">Agaric fungus</name>
    <name type="synonym">Psathyrella marcescibilis</name>
    <dbReference type="NCBI Taxonomy" id="230819"/>
    <lineage>
        <taxon>Eukaryota</taxon>
        <taxon>Fungi</taxon>
        <taxon>Dikarya</taxon>
        <taxon>Basidiomycota</taxon>
        <taxon>Agaricomycotina</taxon>
        <taxon>Agaricomycetes</taxon>
        <taxon>Agaricomycetidae</taxon>
        <taxon>Agaricales</taxon>
        <taxon>Agaricineae</taxon>
        <taxon>Psathyrellaceae</taxon>
        <taxon>Coprinopsis</taxon>
    </lineage>
</organism>
<feature type="compositionally biased region" description="Polar residues" evidence="2">
    <location>
        <begin position="282"/>
        <end position="292"/>
    </location>
</feature>
<evidence type="ECO:0000256" key="2">
    <source>
        <dbReference type="SAM" id="MobiDB-lite"/>
    </source>
</evidence>
<evidence type="ECO:0000313" key="3">
    <source>
        <dbReference type="EMBL" id="TFK29077.1"/>
    </source>
</evidence>
<proteinExistence type="predicted"/>
<dbReference type="EMBL" id="ML210151">
    <property type="protein sequence ID" value="TFK29077.1"/>
    <property type="molecule type" value="Genomic_DNA"/>
</dbReference>
<feature type="coiled-coil region" evidence="1">
    <location>
        <begin position="134"/>
        <end position="163"/>
    </location>
</feature>
<feature type="region of interest" description="Disordered" evidence="2">
    <location>
        <begin position="246"/>
        <end position="294"/>
    </location>
</feature>
<protein>
    <submittedName>
        <fullName evidence="3">Uncharacterized protein</fullName>
    </submittedName>
</protein>